<protein>
    <submittedName>
        <fullName evidence="2">Surface antigen variable number repeat protein</fullName>
    </submittedName>
</protein>
<reference evidence="2" key="1">
    <citation type="submission" date="2016-10" db="EMBL/GenBank/DDBJ databases">
        <title>Sequence of Gallionella enrichment culture.</title>
        <authorList>
            <person name="Poehlein A."/>
            <person name="Muehling M."/>
            <person name="Daniel R."/>
        </authorList>
    </citation>
    <scope>NUCLEOTIDE SEQUENCE</scope>
</reference>
<dbReference type="Pfam" id="PF07244">
    <property type="entry name" value="POTRA"/>
    <property type="match status" value="1"/>
</dbReference>
<sequence>MRYWFAVLLFVLFKQETFSQPARVADAVVVSDSVQEKKDPVILIGDVIVTGNKKTRTYIIIRETTFKKGDQILESDLSKKLIESKQLIYNTGLFVDDSVYVSSKKGNVVFINIDVKERWYFFPLPYFILIDRNFNQWWVQENRSLARVDYGIKFMQNNFSGQNDNLNIWLINGYDQQITLRYTLPFVDKKLTQGFNVGFTYSRQREINYATSTGNQQVFLKLPDDYSRSVTRFDLTYSYRPDQRIRHFFRVSYNNESIADTVLKLNPAYYPGNTTKFRYIDFGYYFRYYNTDYNIYPTKGIIGEAFIYKRGLDNISNLWQIGFHALYSKPILPKTFFHIETAASVKFPTRDYFVNQPLFGYGYYNLRGMEYYVVDGTAGALGKFTLYRELFSYIYKTPFHSKTHDKIPFRFYLKAYGDAGYSYSPTLNNTLFNNKLMYSYGVGLDIVSIYDFVFRFEYSFNQLGNNGLYLHAHNSF</sequence>
<dbReference type="AlphaFoldDB" id="A0A1J5SLM0"/>
<accession>A0A1J5SLM0</accession>
<dbReference type="Gene3D" id="2.40.160.50">
    <property type="entry name" value="membrane protein fhac: a member of the omp85/tpsb transporter family"/>
    <property type="match status" value="1"/>
</dbReference>
<evidence type="ECO:0000313" key="2">
    <source>
        <dbReference type="EMBL" id="OIR05013.1"/>
    </source>
</evidence>
<organism evidence="2">
    <name type="scientific">mine drainage metagenome</name>
    <dbReference type="NCBI Taxonomy" id="410659"/>
    <lineage>
        <taxon>unclassified sequences</taxon>
        <taxon>metagenomes</taxon>
        <taxon>ecological metagenomes</taxon>
    </lineage>
</organism>
<dbReference type="GO" id="GO:0019867">
    <property type="term" value="C:outer membrane"/>
    <property type="evidence" value="ECO:0007669"/>
    <property type="project" value="InterPro"/>
</dbReference>
<dbReference type="Gene3D" id="3.10.20.310">
    <property type="entry name" value="membrane protein fhac"/>
    <property type="match status" value="1"/>
</dbReference>
<dbReference type="EMBL" id="MLJW01000053">
    <property type="protein sequence ID" value="OIR05013.1"/>
    <property type="molecule type" value="Genomic_DNA"/>
</dbReference>
<dbReference type="InterPro" id="IPR010827">
    <property type="entry name" value="BamA/TamA_POTRA"/>
</dbReference>
<feature type="domain" description="POTRA" evidence="1">
    <location>
        <begin position="44"/>
        <end position="118"/>
    </location>
</feature>
<proteinExistence type="predicted"/>
<evidence type="ECO:0000259" key="1">
    <source>
        <dbReference type="Pfam" id="PF07244"/>
    </source>
</evidence>
<name>A0A1J5SLM0_9ZZZZ</name>
<gene>
    <name evidence="2" type="ORF">GALL_128290</name>
</gene>
<comment type="caution">
    <text evidence="2">The sequence shown here is derived from an EMBL/GenBank/DDBJ whole genome shotgun (WGS) entry which is preliminary data.</text>
</comment>